<dbReference type="EMBL" id="LAZR01043137">
    <property type="protein sequence ID" value="KKL07819.1"/>
    <property type="molecule type" value="Genomic_DNA"/>
</dbReference>
<gene>
    <name evidence="1" type="ORF">LCGC14_2582230</name>
</gene>
<comment type="caution">
    <text evidence="1">The sequence shown here is derived from an EMBL/GenBank/DDBJ whole genome shotgun (WGS) entry which is preliminary data.</text>
</comment>
<name>A0A0F9AE20_9ZZZZ</name>
<reference evidence="1" key="1">
    <citation type="journal article" date="2015" name="Nature">
        <title>Complex archaea that bridge the gap between prokaryotes and eukaryotes.</title>
        <authorList>
            <person name="Spang A."/>
            <person name="Saw J.H."/>
            <person name="Jorgensen S.L."/>
            <person name="Zaremba-Niedzwiedzka K."/>
            <person name="Martijn J."/>
            <person name="Lind A.E."/>
            <person name="van Eijk R."/>
            <person name="Schleper C."/>
            <person name="Guy L."/>
            <person name="Ettema T.J."/>
        </authorList>
    </citation>
    <scope>NUCLEOTIDE SEQUENCE</scope>
</reference>
<evidence type="ECO:0000313" key="1">
    <source>
        <dbReference type="EMBL" id="KKL07819.1"/>
    </source>
</evidence>
<proteinExistence type="predicted"/>
<dbReference type="AlphaFoldDB" id="A0A0F9AE20"/>
<organism evidence="1">
    <name type="scientific">marine sediment metagenome</name>
    <dbReference type="NCBI Taxonomy" id="412755"/>
    <lineage>
        <taxon>unclassified sequences</taxon>
        <taxon>metagenomes</taxon>
        <taxon>ecological metagenomes</taxon>
    </lineage>
</organism>
<sequence>MDKCNHKFIVVNRTESINQEIIQYRCHKCGKRYTERYDVFSNVRKFQKK</sequence>
<evidence type="ECO:0008006" key="2">
    <source>
        <dbReference type="Google" id="ProtNLM"/>
    </source>
</evidence>
<accession>A0A0F9AE20</accession>
<protein>
    <recommendedName>
        <fullName evidence="2">TFIIS-type domain-containing protein</fullName>
    </recommendedName>
</protein>